<feature type="region of interest" description="Disordered" evidence="1">
    <location>
        <begin position="136"/>
        <end position="168"/>
    </location>
</feature>
<dbReference type="EMBL" id="MN739746">
    <property type="protein sequence ID" value="QHT24511.1"/>
    <property type="molecule type" value="Genomic_DNA"/>
</dbReference>
<sequence>MKFNLSDPNFVLLLVGLFFIVGCVFSYGYGFNLTEGFQESMSEPTPTPGQEEPSDIIITSPQTEEEIPQTSNSNPQEVPNMQSNTMQSNVQEVPNTQANINSNNNANIQEISNVQVPSLHTPTPESIKLINNSLRPMGSSEVTESRHMTDQDYEAAPDDNAKSNSSNEKMPWVRHKGIHHGRDLDLTPRIPNISQIGGEGPSNYFHPNIVISRGNNDDSKQTHRLELGLGPEIMNMVNQFSTSMYGQGNMMNQIQTQIDNSGFNLGFGDNSGHSLDDMTWDNKTWDTRNNTVWDENEMEENHYDPENDFFNTAKTNIHLSKNQELKQKGESKLCHEGPNKNRELFKNSFEHKPGMKEYHSGYQYQNPNGWNVPQKRPPVCLGCKNKCLPSGVFDRGTPTQALELTNDTQVGSIMPKFTYTEQPRS</sequence>
<organism evidence="2">
    <name type="scientific">viral metagenome</name>
    <dbReference type="NCBI Taxonomy" id="1070528"/>
    <lineage>
        <taxon>unclassified sequences</taxon>
        <taxon>metagenomes</taxon>
        <taxon>organismal metagenomes</taxon>
    </lineage>
</organism>
<proteinExistence type="predicted"/>
<dbReference type="PROSITE" id="PS51257">
    <property type="entry name" value="PROKAR_LIPOPROTEIN"/>
    <property type="match status" value="1"/>
</dbReference>
<accession>A0A6C0E7A5</accession>
<dbReference type="AlphaFoldDB" id="A0A6C0E7A5"/>
<protein>
    <submittedName>
        <fullName evidence="2">Uncharacterized protein</fullName>
    </submittedName>
</protein>
<feature type="region of interest" description="Disordered" evidence="1">
    <location>
        <begin position="62"/>
        <end position="81"/>
    </location>
</feature>
<name>A0A6C0E7A5_9ZZZZ</name>
<evidence type="ECO:0000313" key="2">
    <source>
        <dbReference type="EMBL" id="QHT24511.1"/>
    </source>
</evidence>
<reference evidence="2" key="1">
    <citation type="journal article" date="2020" name="Nature">
        <title>Giant virus diversity and host interactions through global metagenomics.</title>
        <authorList>
            <person name="Schulz F."/>
            <person name="Roux S."/>
            <person name="Paez-Espino D."/>
            <person name="Jungbluth S."/>
            <person name="Walsh D.A."/>
            <person name="Denef V.J."/>
            <person name="McMahon K.D."/>
            <person name="Konstantinidis K.T."/>
            <person name="Eloe-Fadrosh E.A."/>
            <person name="Kyrpides N.C."/>
            <person name="Woyke T."/>
        </authorList>
    </citation>
    <scope>NUCLEOTIDE SEQUENCE</scope>
    <source>
        <strain evidence="2">GVMAG-M-3300023179-150</strain>
    </source>
</reference>
<evidence type="ECO:0000256" key="1">
    <source>
        <dbReference type="SAM" id="MobiDB-lite"/>
    </source>
</evidence>